<keyword evidence="2" id="KW-1185">Reference proteome</keyword>
<dbReference type="RefSeq" id="WP_379855282.1">
    <property type="nucleotide sequence ID" value="NZ_JBHZPZ010000012.1"/>
</dbReference>
<dbReference type="EMBL" id="JBHZPZ010000012">
    <property type="protein sequence ID" value="MFE3868671.1"/>
    <property type="molecule type" value="Genomic_DNA"/>
</dbReference>
<proteinExistence type="predicted"/>
<sequence length="177" mass="20058">MKTFIIILVFLAVTTSSYSQDTGKIKIEELPEVIIKRAGKDFSVFLPSNSPDQRVRAVEEKFIAYDLGKDAEGAEEYLLIMEAKNGSLAATYDNTGKLIRVVEEFKNVKLPNEVIYSVYRTYPGWTIVNDKFLYTQEKGDVTKKQYNIKIKKGKDVVKLVVKPNGEITKTSKPLLIK</sequence>
<accession>A0ABW6HXD5</accession>
<comment type="caution">
    <text evidence="1">The sequence shown here is derived from an EMBL/GenBank/DDBJ whole genome shotgun (WGS) entry which is preliminary data.</text>
</comment>
<evidence type="ECO:0000313" key="1">
    <source>
        <dbReference type="EMBL" id="MFE3868671.1"/>
    </source>
</evidence>
<protein>
    <recommendedName>
        <fullName evidence="3">Nicotinate-nucleotide adenylyltransferase</fullName>
    </recommendedName>
</protein>
<evidence type="ECO:0000313" key="2">
    <source>
        <dbReference type="Proteomes" id="UP001600109"/>
    </source>
</evidence>
<dbReference type="Proteomes" id="UP001600109">
    <property type="component" value="Unassembled WGS sequence"/>
</dbReference>
<organism evidence="1 2">
    <name type="scientific">Flavobacterium xylosi</name>
    <dbReference type="NCBI Taxonomy" id="3230415"/>
    <lineage>
        <taxon>Bacteria</taxon>
        <taxon>Pseudomonadati</taxon>
        <taxon>Bacteroidota</taxon>
        <taxon>Flavobacteriia</taxon>
        <taxon>Flavobacteriales</taxon>
        <taxon>Flavobacteriaceae</taxon>
        <taxon>Flavobacterium</taxon>
    </lineage>
</organism>
<dbReference type="Gene3D" id="3.10.450.360">
    <property type="match status" value="1"/>
</dbReference>
<name>A0ABW6HXD5_9FLAO</name>
<gene>
    <name evidence="1" type="ORF">ACFX5E_11380</name>
</gene>
<evidence type="ECO:0008006" key="3">
    <source>
        <dbReference type="Google" id="ProtNLM"/>
    </source>
</evidence>
<reference evidence="1 2" key="1">
    <citation type="submission" date="2024-06" db="EMBL/GenBank/DDBJ databases">
        <title>Flavobacterium spp. isolated from glacier.</title>
        <authorList>
            <person name="Han D."/>
        </authorList>
    </citation>
    <scope>NUCLEOTIDE SEQUENCE [LARGE SCALE GENOMIC DNA]</scope>
    <source>
        <strain evidence="1 2">LS2P90</strain>
    </source>
</reference>